<feature type="compositionally biased region" description="Polar residues" evidence="1">
    <location>
        <begin position="315"/>
        <end position="327"/>
    </location>
</feature>
<accession>A0ABQ0EBZ5</accession>
<name>A0ABQ0EBZ5_9BACT</name>
<feature type="region of interest" description="Disordered" evidence="1">
    <location>
        <begin position="1"/>
        <end position="49"/>
    </location>
</feature>
<dbReference type="Proteomes" id="UP001628192">
    <property type="component" value="Unassembled WGS sequence"/>
</dbReference>
<keyword evidence="4" id="KW-1185">Reference proteome</keyword>
<comment type="caution">
    <text evidence="3">The sequence shown here is derived from an EMBL/GenBank/DDBJ whole genome shotgun (WGS) entry which is preliminary data.</text>
</comment>
<feature type="region of interest" description="Disordered" evidence="1">
    <location>
        <begin position="286"/>
        <end position="368"/>
    </location>
</feature>
<feature type="transmembrane region" description="Helical" evidence="2">
    <location>
        <begin position="210"/>
        <end position="229"/>
    </location>
</feature>
<sequence>MHISDKKERRAPAGSADGAGAERPADDRKPAGKPGEGASSARAGKSSAGRPASVAAQPWYAGQHKDALLYLMIAIFFVELAVGGVAFFYGVMHAAPEVPGGPPMARFPWLGWVLAAILAPVGLILIVHLAGTWVSRFLGREAGDVAASGGGGHAADADQVPERLQRFYAIIRNAPTVVVLLGILLLGAALFFVDGAFTALVALGSSLVPYIPWIAGSVAAMIAVCYLVHRLFIYRHHRMQQEFAYRREVLERTGIVLVDKNCIPLPQTEEQRLALGEARIVDARAALPPADGAPPTENRETREAEKHEEYGQKGRNASGSEGFSSAGNAEDEITDAEIISPEISAEISAEVPADTGDNEAKSRSAGKV</sequence>
<proteinExistence type="predicted"/>
<feature type="compositionally biased region" description="Low complexity" evidence="1">
    <location>
        <begin position="36"/>
        <end position="49"/>
    </location>
</feature>
<feature type="compositionally biased region" description="Low complexity" evidence="1">
    <location>
        <begin position="336"/>
        <end position="350"/>
    </location>
</feature>
<organism evidence="3 4">
    <name type="scientific">Desulfovibrio falkowii</name>
    <dbReference type="NCBI Taxonomy" id="3136602"/>
    <lineage>
        <taxon>Bacteria</taxon>
        <taxon>Pseudomonadati</taxon>
        <taxon>Thermodesulfobacteriota</taxon>
        <taxon>Desulfovibrionia</taxon>
        <taxon>Desulfovibrionales</taxon>
        <taxon>Desulfovibrionaceae</taxon>
        <taxon>Desulfovibrio</taxon>
    </lineage>
</organism>
<protein>
    <submittedName>
        <fullName evidence="3">Uncharacterized protein</fullName>
    </submittedName>
</protein>
<feature type="compositionally biased region" description="Basic and acidic residues" evidence="1">
    <location>
        <begin position="1"/>
        <end position="11"/>
    </location>
</feature>
<keyword evidence="2" id="KW-0812">Transmembrane</keyword>
<evidence type="ECO:0000313" key="3">
    <source>
        <dbReference type="EMBL" id="GAB1255210.1"/>
    </source>
</evidence>
<feature type="compositionally biased region" description="Basic and acidic residues" evidence="1">
    <location>
        <begin position="297"/>
        <end position="312"/>
    </location>
</feature>
<keyword evidence="2" id="KW-0472">Membrane</keyword>
<keyword evidence="2" id="KW-1133">Transmembrane helix</keyword>
<feature type="transmembrane region" description="Helical" evidence="2">
    <location>
        <begin position="109"/>
        <end position="130"/>
    </location>
</feature>
<dbReference type="RefSeq" id="WP_407845155.1">
    <property type="nucleotide sequence ID" value="NZ_BAAFSG010000001.1"/>
</dbReference>
<reference evidence="3 4" key="1">
    <citation type="journal article" date="2025" name="Int. J. Syst. Evol. Microbiol.">
        <title>Desulfovibrio falkowii sp. nov., Porphyromonas miyakawae sp. nov., Mediterraneibacter flintii sp. nov. and Owariibacterium komagatae gen. nov., sp. nov., isolated from human faeces.</title>
        <authorList>
            <person name="Hamaguchi T."/>
            <person name="Ohara M."/>
            <person name="Hisatomi A."/>
            <person name="Sekiguchi K."/>
            <person name="Takeda J.I."/>
            <person name="Ueyama J."/>
            <person name="Ito M."/>
            <person name="Nishiwaki H."/>
            <person name="Ogi T."/>
            <person name="Hirayama M."/>
            <person name="Ohkuma M."/>
            <person name="Sakamoto M."/>
            <person name="Ohno K."/>
        </authorList>
    </citation>
    <scope>NUCLEOTIDE SEQUENCE [LARGE SCALE GENOMIC DNA]</scope>
    <source>
        <strain evidence="3 4">13CB8C</strain>
    </source>
</reference>
<gene>
    <name evidence="3" type="ORF">Defa_26970</name>
</gene>
<evidence type="ECO:0000256" key="2">
    <source>
        <dbReference type="SAM" id="Phobius"/>
    </source>
</evidence>
<feature type="transmembrane region" description="Helical" evidence="2">
    <location>
        <begin position="67"/>
        <end position="89"/>
    </location>
</feature>
<evidence type="ECO:0000313" key="4">
    <source>
        <dbReference type="Proteomes" id="UP001628192"/>
    </source>
</evidence>
<feature type="transmembrane region" description="Helical" evidence="2">
    <location>
        <begin position="177"/>
        <end position="204"/>
    </location>
</feature>
<dbReference type="EMBL" id="BAAFSG010000001">
    <property type="protein sequence ID" value="GAB1255210.1"/>
    <property type="molecule type" value="Genomic_DNA"/>
</dbReference>
<evidence type="ECO:0000256" key="1">
    <source>
        <dbReference type="SAM" id="MobiDB-lite"/>
    </source>
</evidence>